<evidence type="ECO:0000313" key="2">
    <source>
        <dbReference type="Proteomes" id="UP000765509"/>
    </source>
</evidence>
<dbReference type="EMBL" id="AVOT02068543">
    <property type="protein sequence ID" value="MBW0559745.1"/>
    <property type="molecule type" value="Genomic_DNA"/>
</dbReference>
<dbReference type="Gene3D" id="3.30.420.10">
    <property type="entry name" value="Ribonuclease H-like superfamily/Ribonuclease H"/>
    <property type="match status" value="1"/>
</dbReference>
<protein>
    <recommendedName>
        <fullName evidence="3">Integrase catalytic domain-containing protein</fullName>
    </recommendedName>
</protein>
<keyword evidence="2" id="KW-1185">Reference proteome</keyword>
<dbReference type="AlphaFoldDB" id="A0A9Q3PFW8"/>
<name>A0A9Q3PFW8_9BASI</name>
<evidence type="ECO:0008006" key="3">
    <source>
        <dbReference type="Google" id="ProtNLM"/>
    </source>
</evidence>
<dbReference type="OrthoDB" id="2273864at2759"/>
<dbReference type="SUPFAM" id="SSF53098">
    <property type="entry name" value="Ribonuclease H-like"/>
    <property type="match status" value="1"/>
</dbReference>
<dbReference type="InterPro" id="IPR012337">
    <property type="entry name" value="RNaseH-like_sf"/>
</dbReference>
<organism evidence="1 2">
    <name type="scientific">Austropuccinia psidii MF-1</name>
    <dbReference type="NCBI Taxonomy" id="1389203"/>
    <lineage>
        <taxon>Eukaryota</taxon>
        <taxon>Fungi</taxon>
        <taxon>Dikarya</taxon>
        <taxon>Basidiomycota</taxon>
        <taxon>Pucciniomycotina</taxon>
        <taxon>Pucciniomycetes</taxon>
        <taxon>Pucciniales</taxon>
        <taxon>Sphaerophragmiaceae</taxon>
        <taxon>Austropuccinia</taxon>
    </lineage>
</organism>
<accession>A0A9Q3PFW8</accession>
<comment type="caution">
    <text evidence="1">The sequence shown here is derived from an EMBL/GenBank/DDBJ whole genome shotgun (WGS) entry which is preliminary data.</text>
</comment>
<dbReference type="Proteomes" id="UP000765509">
    <property type="component" value="Unassembled WGS sequence"/>
</dbReference>
<evidence type="ECO:0000313" key="1">
    <source>
        <dbReference type="EMBL" id="MBW0559745.1"/>
    </source>
</evidence>
<dbReference type="GO" id="GO:0003676">
    <property type="term" value="F:nucleic acid binding"/>
    <property type="evidence" value="ECO:0007669"/>
    <property type="project" value="InterPro"/>
</dbReference>
<gene>
    <name evidence="1" type="ORF">O181_099460</name>
</gene>
<proteinExistence type="predicted"/>
<dbReference type="InterPro" id="IPR036397">
    <property type="entry name" value="RNaseH_sf"/>
</dbReference>
<sequence>MIQIREPKSPLEIVHKDQVTALPPGGDKSFNACLVLVDRYSKTPMFLPFHKDDTAIIIWNRFISHTGLFQSIISDRDPKIHFSIVENSPYYHPQMDSLAKRMIQNLEEIIRTFCAYGLEFK</sequence>
<reference evidence="1" key="1">
    <citation type="submission" date="2021-03" db="EMBL/GenBank/DDBJ databases">
        <title>Draft genome sequence of rust myrtle Austropuccinia psidii MF-1, a brazilian biotype.</title>
        <authorList>
            <person name="Quecine M.C."/>
            <person name="Pachon D.M.R."/>
            <person name="Bonatelli M.L."/>
            <person name="Correr F.H."/>
            <person name="Franceschini L.M."/>
            <person name="Leite T.F."/>
            <person name="Margarido G.R.A."/>
            <person name="Almeida C.A."/>
            <person name="Ferrarezi J.A."/>
            <person name="Labate C.A."/>
        </authorList>
    </citation>
    <scope>NUCLEOTIDE SEQUENCE</scope>
    <source>
        <strain evidence="1">MF-1</strain>
    </source>
</reference>